<feature type="region of interest" description="Disordered" evidence="1">
    <location>
        <begin position="494"/>
        <end position="514"/>
    </location>
</feature>
<dbReference type="SUPFAM" id="SSF52540">
    <property type="entry name" value="P-loop containing nucleoside triphosphate hydrolases"/>
    <property type="match status" value="1"/>
</dbReference>
<dbReference type="InterPro" id="IPR003688">
    <property type="entry name" value="TraG/VirD4"/>
</dbReference>
<organism evidence="2 3">
    <name type="scientific">Campylobacter rectus</name>
    <name type="common">Wolinella recta</name>
    <dbReference type="NCBI Taxonomy" id="203"/>
    <lineage>
        <taxon>Bacteria</taxon>
        <taxon>Pseudomonadati</taxon>
        <taxon>Campylobacterota</taxon>
        <taxon>Epsilonproteobacteria</taxon>
        <taxon>Campylobacterales</taxon>
        <taxon>Campylobacteraceae</taxon>
        <taxon>Campylobacter</taxon>
    </lineage>
</organism>
<evidence type="ECO:0000313" key="3">
    <source>
        <dbReference type="Proteomes" id="UP000502377"/>
    </source>
</evidence>
<accession>A0A6G5QJN9</accession>
<reference evidence="2 3" key="1">
    <citation type="submission" date="2016-07" db="EMBL/GenBank/DDBJ databases">
        <title>Comparative genomics of the Campylobacter concisus group.</title>
        <authorList>
            <person name="Miller W.G."/>
            <person name="Yee E."/>
            <person name="Chapman M.H."/>
            <person name="Huynh S."/>
            <person name="Bono J.L."/>
            <person name="On S.L.W."/>
            <person name="StLeger J."/>
            <person name="Foster G."/>
            <person name="Parker C.T."/>
        </authorList>
    </citation>
    <scope>NUCLEOTIDE SEQUENCE [LARGE SCALE GENOMIC DNA]</scope>
    <source>
        <strain evidence="2 3">ATCC 33238</strain>
    </source>
</reference>
<dbReference type="GO" id="GO:0016020">
    <property type="term" value="C:membrane"/>
    <property type="evidence" value="ECO:0007669"/>
    <property type="project" value="InterPro"/>
</dbReference>
<gene>
    <name evidence="2" type="ORF">CRECT_0131</name>
</gene>
<dbReference type="RefSeq" id="WP_002943557.1">
    <property type="nucleotide sequence ID" value="NZ_CP012543.1"/>
</dbReference>
<name>A0A6G5QJN9_CAMRE</name>
<protein>
    <recommendedName>
        <fullName evidence="4">TraD/TraG TraM recognition site domain-containing protein</fullName>
    </recommendedName>
</protein>
<dbReference type="CDD" id="cd01127">
    <property type="entry name" value="TrwB_TraG_TraD_VirD4"/>
    <property type="match status" value="1"/>
</dbReference>
<dbReference type="Proteomes" id="UP000502377">
    <property type="component" value="Chromosome"/>
</dbReference>
<dbReference type="EMBL" id="CP012543">
    <property type="protein sequence ID" value="QCD45839.1"/>
    <property type="molecule type" value="Genomic_DNA"/>
</dbReference>
<dbReference type="InterPro" id="IPR027417">
    <property type="entry name" value="P-loop_NTPase"/>
</dbReference>
<evidence type="ECO:0000256" key="1">
    <source>
        <dbReference type="SAM" id="MobiDB-lite"/>
    </source>
</evidence>
<dbReference type="AlphaFoldDB" id="A0A6G5QJN9"/>
<dbReference type="KEGG" id="crx:CRECT_0131"/>
<evidence type="ECO:0008006" key="4">
    <source>
        <dbReference type="Google" id="ProtNLM"/>
    </source>
</evidence>
<sequence length="514" mass="58102">MQKIMGFTRTRENAEKKGALIPSDFTHAAIIGETGSGKTTAMIYPNLLDRMQNGYAVFAVDYKGGESAKIKALARRAGRLKDVVSVGARLDVPINLIASMKPRDFKNCVKKPMESREKFWEEFGSSIATEFFKVLKALKIFAKKITPLNDYYTDAFYADVRTLARDFTFDVATILRLSQDLEKMLEFKDALSLICDNLDSSTLNFTRETIMINRAFLATADEFLDATSRYKDIGDERTRDDFRNYSMMMSPFLGLMNDDSLNGDGDGAAGDASIAGLLNSGKIVIFNAASCDKSALSFLLNSFLPELLKRVTMKQKRPISLFLDESAKLLSENTELNEEILRECEVELVLAFQNEFLLKRAIGGTAYEALMGNLTNRYFMRNKDVVRLGGSEVDCSTLEKFECVLDGDKIALEPIFIDEAECLQAQLEFERENRLHERLLGKIYENRVIEFDEEIVDDGKIWVRDVDTGERECVFFSDEVLDIRPQDIYKRPPNTGGYNISLEDGTDDAQISFR</sequence>
<dbReference type="Pfam" id="PF02534">
    <property type="entry name" value="T4SS-DNA_transf"/>
    <property type="match status" value="1"/>
</dbReference>
<proteinExistence type="predicted"/>
<dbReference type="Gene3D" id="3.40.50.300">
    <property type="entry name" value="P-loop containing nucleotide triphosphate hydrolases"/>
    <property type="match status" value="2"/>
</dbReference>
<evidence type="ECO:0000313" key="2">
    <source>
        <dbReference type="EMBL" id="QCD45839.1"/>
    </source>
</evidence>